<feature type="transmembrane region" description="Helical" evidence="7">
    <location>
        <begin position="43"/>
        <end position="63"/>
    </location>
</feature>
<dbReference type="InterPro" id="IPR011701">
    <property type="entry name" value="MFS"/>
</dbReference>
<feature type="transmembrane region" description="Helical" evidence="7">
    <location>
        <begin position="293"/>
        <end position="316"/>
    </location>
</feature>
<dbReference type="Pfam" id="PF07690">
    <property type="entry name" value="MFS_1"/>
    <property type="match status" value="1"/>
</dbReference>
<dbReference type="RefSeq" id="WP_102237791.1">
    <property type="nucleotide sequence ID" value="NZ_PNHK01000001.1"/>
</dbReference>
<dbReference type="InterPro" id="IPR020846">
    <property type="entry name" value="MFS_dom"/>
</dbReference>
<evidence type="ECO:0000313" key="10">
    <source>
        <dbReference type="Proteomes" id="UP000235598"/>
    </source>
</evidence>
<feature type="transmembrane region" description="Helical" evidence="7">
    <location>
        <begin position="402"/>
        <end position="419"/>
    </location>
</feature>
<evidence type="ECO:0000256" key="6">
    <source>
        <dbReference type="ARBA" id="ARBA00023136"/>
    </source>
</evidence>
<dbReference type="PANTHER" id="PTHR42718">
    <property type="entry name" value="MAJOR FACILITATOR SUPERFAMILY MULTIDRUG TRANSPORTER MFSC"/>
    <property type="match status" value="1"/>
</dbReference>
<evidence type="ECO:0000256" key="3">
    <source>
        <dbReference type="ARBA" id="ARBA00022475"/>
    </source>
</evidence>
<evidence type="ECO:0000256" key="4">
    <source>
        <dbReference type="ARBA" id="ARBA00022692"/>
    </source>
</evidence>
<feature type="transmembrane region" description="Helical" evidence="7">
    <location>
        <begin position="137"/>
        <end position="160"/>
    </location>
</feature>
<evidence type="ECO:0000256" key="7">
    <source>
        <dbReference type="SAM" id="Phobius"/>
    </source>
</evidence>
<feature type="transmembrane region" description="Helical" evidence="7">
    <location>
        <begin position="7"/>
        <end position="31"/>
    </location>
</feature>
<feature type="transmembrane region" description="Helical" evidence="7">
    <location>
        <begin position="197"/>
        <end position="215"/>
    </location>
</feature>
<dbReference type="Proteomes" id="UP000235598">
    <property type="component" value="Unassembled WGS sequence"/>
</dbReference>
<dbReference type="EMBL" id="PNHK01000001">
    <property type="protein sequence ID" value="PMD06138.1"/>
    <property type="molecule type" value="Genomic_DNA"/>
</dbReference>
<dbReference type="AlphaFoldDB" id="A0A2N6VQ26"/>
<feature type="domain" description="Major facilitator superfamily (MFS) profile" evidence="8">
    <location>
        <begin position="9"/>
        <end position="449"/>
    </location>
</feature>
<evidence type="ECO:0000256" key="5">
    <source>
        <dbReference type="ARBA" id="ARBA00022989"/>
    </source>
</evidence>
<dbReference type="Gene3D" id="1.20.1250.20">
    <property type="entry name" value="MFS general substrate transporter like domains"/>
    <property type="match status" value="1"/>
</dbReference>
<reference evidence="9 10" key="1">
    <citation type="submission" date="2017-09" db="EMBL/GenBank/DDBJ databases">
        <title>Bacterial strain isolated from the female urinary microbiota.</title>
        <authorList>
            <person name="Thomas-White K."/>
            <person name="Kumar N."/>
            <person name="Forster S."/>
            <person name="Putonti C."/>
            <person name="Lawley T."/>
            <person name="Wolfe A.J."/>
        </authorList>
    </citation>
    <scope>NUCLEOTIDE SEQUENCE [LARGE SCALE GENOMIC DNA]</scope>
    <source>
        <strain evidence="9 10">UMB1301</strain>
    </source>
</reference>
<comment type="subcellular location">
    <subcellularLocation>
        <location evidence="1">Cell membrane</location>
        <topology evidence="1">Multi-pass membrane protein</topology>
    </subcellularLocation>
</comment>
<feature type="transmembrane region" description="Helical" evidence="7">
    <location>
        <begin position="264"/>
        <end position="287"/>
    </location>
</feature>
<accession>A0A2N6VQ26</accession>
<dbReference type="InterPro" id="IPR036259">
    <property type="entry name" value="MFS_trans_sf"/>
</dbReference>
<keyword evidence="6 7" id="KW-0472">Membrane</keyword>
<evidence type="ECO:0000259" key="8">
    <source>
        <dbReference type="PROSITE" id="PS50850"/>
    </source>
</evidence>
<dbReference type="CDD" id="cd17321">
    <property type="entry name" value="MFS_MMR_MDR_like"/>
    <property type="match status" value="1"/>
</dbReference>
<feature type="transmembrane region" description="Helical" evidence="7">
    <location>
        <begin position="354"/>
        <end position="381"/>
    </location>
</feature>
<evidence type="ECO:0000313" key="9">
    <source>
        <dbReference type="EMBL" id="PMD06138.1"/>
    </source>
</evidence>
<keyword evidence="3" id="KW-1003">Cell membrane</keyword>
<dbReference type="Gene3D" id="1.20.1720.10">
    <property type="entry name" value="Multidrug resistance protein D"/>
    <property type="match status" value="1"/>
</dbReference>
<feature type="transmembrane region" description="Helical" evidence="7">
    <location>
        <begin position="425"/>
        <end position="445"/>
    </location>
</feature>
<keyword evidence="5 7" id="KW-1133">Transmembrane helix</keyword>
<protein>
    <submittedName>
        <fullName evidence="9">MFS transporter</fullName>
    </submittedName>
</protein>
<gene>
    <name evidence="9" type="ORF">CJ199_01735</name>
</gene>
<dbReference type="GO" id="GO:0005886">
    <property type="term" value="C:plasma membrane"/>
    <property type="evidence" value="ECO:0007669"/>
    <property type="project" value="UniProtKB-SubCell"/>
</dbReference>
<feature type="transmembrane region" description="Helical" evidence="7">
    <location>
        <begin position="75"/>
        <end position="94"/>
    </location>
</feature>
<evidence type="ECO:0000256" key="2">
    <source>
        <dbReference type="ARBA" id="ARBA00022448"/>
    </source>
</evidence>
<dbReference type="PROSITE" id="PS50850">
    <property type="entry name" value="MFS"/>
    <property type="match status" value="1"/>
</dbReference>
<sequence length="456" mass="46769">MSAQRKTGALVAVVLGFFIVMLDTTIVNVALPDMAATLNTQVVTLQWVVDSYTLVFAALLLTAGAACDRLGARKVYIFGLITFGVLSIACALAPNGPALIIARALQGIGAAAVVPGSLALLATIYPDPAERSRAIGLWGGAGGIAAACGPVLGGALVSVIGWQAVFWVNVPIIAFGCWLTMRSIGVPPHDRTRRLDAAGQLISITALVAITYAVITSGEQGWNPPRLGLLLFGVALVAVFVWVEHRHPDPMLPTVLFRKPRFTVAAVVGFALNVSFFGQLFALSLYFQTYRGYEPLLAGLALAPQAFSAVIASPLGGRVAARIGPFPTMLIGLCIGTIGFGSLIVLTGTTPYPLIAVLSFIAGFGMAFTMPAATSAAVAAAPPSHTGVAGGVINAARQTGSIFGIAVLGAMIAGSTDFLSGFHQAVATASGVFAVAAALVALILLTTREPTTESAA</sequence>
<feature type="transmembrane region" description="Helical" evidence="7">
    <location>
        <begin position="166"/>
        <end position="185"/>
    </location>
</feature>
<name>A0A2N6VQ26_9MICO</name>
<dbReference type="NCBIfam" id="TIGR00711">
    <property type="entry name" value="efflux_EmrB"/>
    <property type="match status" value="1"/>
</dbReference>
<evidence type="ECO:0000256" key="1">
    <source>
        <dbReference type="ARBA" id="ARBA00004651"/>
    </source>
</evidence>
<comment type="caution">
    <text evidence="9">The sequence shown here is derived from an EMBL/GenBank/DDBJ whole genome shotgun (WGS) entry which is preliminary data.</text>
</comment>
<feature type="transmembrane region" description="Helical" evidence="7">
    <location>
        <begin position="100"/>
        <end position="125"/>
    </location>
</feature>
<dbReference type="GO" id="GO:0022857">
    <property type="term" value="F:transmembrane transporter activity"/>
    <property type="evidence" value="ECO:0007669"/>
    <property type="project" value="InterPro"/>
</dbReference>
<keyword evidence="4 7" id="KW-0812">Transmembrane</keyword>
<feature type="transmembrane region" description="Helical" evidence="7">
    <location>
        <begin position="227"/>
        <end position="243"/>
    </location>
</feature>
<dbReference type="OrthoDB" id="7375466at2"/>
<dbReference type="PANTHER" id="PTHR42718:SF40">
    <property type="entry name" value="METHYLENOMYCIN A RESISTANCE PROTEIN"/>
    <property type="match status" value="1"/>
</dbReference>
<feature type="transmembrane region" description="Helical" evidence="7">
    <location>
        <begin position="328"/>
        <end position="348"/>
    </location>
</feature>
<dbReference type="SUPFAM" id="SSF103473">
    <property type="entry name" value="MFS general substrate transporter"/>
    <property type="match status" value="1"/>
</dbReference>
<organism evidence="9 10">
    <name type="scientific">Brevibacterium paucivorans</name>
    <dbReference type="NCBI Taxonomy" id="170994"/>
    <lineage>
        <taxon>Bacteria</taxon>
        <taxon>Bacillati</taxon>
        <taxon>Actinomycetota</taxon>
        <taxon>Actinomycetes</taxon>
        <taxon>Micrococcales</taxon>
        <taxon>Brevibacteriaceae</taxon>
        <taxon>Brevibacterium</taxon>
    </lineage>
</organism>
<dbReference type="InterPro" id="IPR004638">
    <property type="entry name" value="EmrB-like"/>
</dbReference>
<keyword evidence="2" id="KW-0813">Transport</keyword>
<proteinExistence type="predicted"/>